<evidence type="ECO:0000256" key="3">
    <source>
        <dbReference type="ARBA" id="ARBA00023098"/>
    </source>
</evidence>
<keyword evidence="3" id="KW-0443">Lipid metabolism</keyword>
<accession>A0A2P2CAC0</accession>
<name>A0A2P2CAC0_9ZZZZ</name>
<gene>
    <name evidence="5" type="ORF">NOCA1160125</name>
</gene>
<dbReference type="PANTHER" id="PTHR14226">
    <property type="entry name" value="NEUROPATHY TARGET ESTERASE/SWISS CHEESE D.MELANOGASTER"/>
    <property type="match status" value="1"/>
</dbReference>
<dbReference type="AlphaFoldDB" id="A0A2P2CAC0"/>
<dbReference type="PROSITE" id="PS51635">
    <property type="entry name" value="PNPLA"/>
    <property type="match status" value="1"/>
</dbReference>
<sequence length="290" mass="30468">MQGQVRYNWHMSGRGTSALVLGGGGITGIAWELGILTGLAEAGVDLTDADVIVGTSAGSVVGAQVTNGQPLADLYATQLEPADDELGGRLSRIAALKLVPPYVLPGSGRDKLARVGRVALASHAPGSVDRETVIRSRLPVRDWPDRDLRVTAVDAVSGEFTVFTRDSGVDLVAAVAASCAVPTVWPPVEIGGRTYMDGGMRSTANVDVARGAERVVVLAPLPRSVSKKVSIRAQLQRVGPRAWSVVTPDAEALAAFGRNLLDPSKRKGAAVAGIRQSRLLADQLRRVWEA</sequence>
<dbReference type="Pfam" id="PF01734">
    <property type="entry name" value="Patatin"/>
    <property type="match status" value="1"/>
</dbReference>
<dbReference type="GO" id="GO:0016787">
    <property type="term" value="F:hydrolase activity"/>
    <property type="evidence" value="ECO:0007669"/>
    <property type="project" value="UniProtKB-KW"/>
</dbReference>
<reference evidence="5" key="1">
    <citation type="submission" date="2015-08" db="EMBL/GenBank/DDBJ databases">
        <authorList>
            <person name="Babu N.S."/>
            <person name="Beckwith C.J."/>
            <person name="Beseler K.G."/>
            <person name="Brison A."/>
            <person name="Carone J.V."/>
            <person name="Caskin T.P."/>
            <person name="Diamond M."/>
            <person name="Durham M.E."/>
            <person name="Foxe J.M."/>
            <person name="Go M."/>
            <person name="Henderson B.A."/>
            <person name="Jones I.B."/>
            <person name="McGettigan J.A."/>
            <person name="Micheletti S.J."/>
            <person name="Nasrallah M.E."/>
            <person name="Ortiz D."/>
            <person name="Piller C.R."/>
            <person name="Privatt S.R."/>
            <person name="Schneider S.L."/>
            <person name="Sharp S."/>
            <person name="Smith T.C."/>
            <person name="Stanton J.D."/>
            <person name="Ullery H.E."/>
            <person name="Wilson R.J."/>
            <person name="Serrano M.G."/>
            <person name="Buck G."/>
            <person name="Lee V."/>
            <person name="Wang Y."/>
            <person name="Carvalho R."/>
            <person name="Voegtly L."/>
            <person name="Shi R."/>
            <person name="Duckworth R."/>
            <person name="Johnson A."/>
            <person name="Loviza R."/>
            <person name="Walstead R."/>
            <person name="Shah Z."/>
            <person name="Kiflezghi M."/>
            <person name="Wade K."/>
            <person name="Ball S.L."/>
            <person name="Bradley K.W."/>
            <person name="Asai D.J."/>
            <person name="Bowman C.A."/>
            <person name="Russell D.A."/>
            <person name="Pope W.H."/>
            <person name="Jacobs-Sera D."/>
            <person name="Hendrix R.W."/>
            <person name="Hatfull G.F."/>
        </authorList>
    </citation>
    <scope>NUCLEOTIDE SEQUENCE</scope>
</reference>
<dbReference type="InterPro" id="IPR002641">
    <property type="entry name" value="PNPLA_dom"/>
</dbReference>
<dbReference type="GO" id="GO:0016042">
    <property type="term" value="P:lipid catabolic process"/>
    <property type="evidence" value="ECO:0007669"/>
    <property type="project" value="UniProtKB-KW"/>
</dbReference>
<dbReference type="PANTHER" id="PTHR14226:SF57">
    <property type="entry name" value="BLR7027 PROTEIN"/>
    <property type="match status" value="1"/>
</dbReference>
<evidence type="ECO:0000313" key="5">
    <source>
        <dbReference type="EMBL" id="CUR58919.1"/>
    </source>
</evidence>
<keyword evidence="2" id="KW-0442">Lipid degradation</keyword>
<keyword evidence="1" id="KW-0378">Hydrolase</keyword>
<evidence type="ECO:0000256" key="1">
    <source>
        <dbReference type="ARBA" id="ARBA00022801"/>
    </source>
</evidence>
<dbReference type="SUPFAM" id="SSF52151">
    <property type="entry name" value="FabD/lysophospholipase-like"/>
    <property type="match status" value="1"/>
</dbReference>
<protein>
    <submittedName>
        <fullName evidence="5">Patatin</fullName>
    </submittedName>
</protein>
<proteinExistence type="predicted"/>
<feature type="domain" description="PNPLA" evidence="4">
    <location>
        <begin position="19"/>
        <end position="210"/>
    </location>
</feature>
<evidence type="ECO:0000256" key="2">
    <source>
        <dbReference type="ARBA" id="ARBA00022963"/>
    </source>
</evidence>
<evidence type="ECO:0000259" key="4">
    <source>
        <dbReference type="PROSITE" id="PS51635"/>
    </source>
</evidence>
<dbReference type="Gene3D" id="3.40.1090.10">
    <property type="entry name" value="Cytosolic phospholipase A2 catalytic domain"/>
    <property type="match status" value="2"/>
</dbReference>
<organism evidence="5">
    <name type="scientific">metagenome</name>
    <dbReference type="NCBI Taxonomy" id="256318"/>
    <lineage>
        <taxon>unclassified sequences</taxon>
        <taxon>metagenomes</taxon>
    </lineage>
</organism>
<dbReference type="InterPro" id="IPR050301">
    <property type="entry name" value="NTE"/>
</dbReference>
<dbReference type="EMBL" id="CZKB01000008">
    <property type="protein sequence ID" value="CUR58919.1"/>
    <property type="molecule type" value="Genomic_DNA"/>
</dbReference>
<dbReference type="InterPro" id="IPR016035">
    <property type="entry name" value="Acyl_Trfase/lysoPLipase"/>
</dbReference>